<evidence type="ECO:0000313" key="2">
    <source>
        <dbReference type="EMBL" id="GFA10595.1"/>
    </source>
</evidence>
<sequence length="338" mass="38232">EILHKLNLPDHRTLKDRGEGLEDCLELKDATACHLKISAITPLAWKGFFNHLDVDLLDLHDHCYARQAIVDNAVNKRSCELLEVIQKLRGKADIMRARELTREEECEGLQAKCEATMTDFDKNSAILLLREKMYSLAAEAKEHKGNLNRLMLESQKSSGYQVSLSALESKVTSLEAKKANLEATEDSLRQEIEKVKHDRREVVSKVVPYACMELLHSDELGRLVGKLVSSAITFGRCRAYEQVARMKDPFDLSKVKGYHPSYKKEHTQANNDLATATFSWLNDYVAYAYAFMESLLSKKPPTLQKHVPSRTQMPVPSSQLATSSFAPTLKPYLLLLIL</sequence>
<gene>
    <name evidence="2" type="ORF">Tci_582567</name>
</gene>
<dbReference type="AlphaFoldDB" id="A0A699J467"/>
<reference evidence="2" key="1">
    <citation type="journal article" date="2019" name="Sci. Rep.">
        <title>Draft genome of Tanacetum cinerariifolium, the natural source of mosquito coil.</title>
        <authorList>
            <person name="Yamashiro T."/>
            <person name="Shiraishi A."/>
            <person name="Satake H."/>
            <person name="Nakayama K."/>
        </authorList>
    </citation>
    <scope>NUCLEOTIDE SEQUENCE</scope>
</reference>
<feature type="non-terminal residue" evidence="2">
    <location>
        <position position="1"/>
    </location>
</feature>
<comment type="caution">
    <text evidence="2">The sequence shown here is derived from an EMBL/GenBank/DDBJ whole genome shotgun (WGS) entry which is preliminary data.</text>
</comment>
<organism evidence="2">
    <name type="scientific">Tanacetum cinerariifolium</name>
    <name type="common">Dalmatian daisy</name>
    <name type="synonym">Chrysanthemum cinerariifolium</name>
    <dbReference type="NCBI Taxonomy" id="118510"/>
    <lineage>
        <taxon>Eukaryota</taxon>
        <taxon>Viridiplantae</taxon>
        <taxon>Streptophyta</taxon>
        <taxon>Embryophyta</taxon>
        <taxon>Tracheophyta</taxon>
        <taxon>Spermatophyta</taxon>
        <taxon>Magnoliopsida</taxon>
        <taxon>eudicotyledons</taxon>
        <taxon>Gunneridae</taxon>
        <taxon>Pentapetalae</taxon>
        <taxon>asterids</taxon>
        <taxon>campanulids</taxon>
        <taxon>Asterales</taxon>
        <taxon>Asteraceae</taxon>
        <taxon>Asteroideae</taxon>
        <taxon>Anthemideae</taxon>
        <taxon>Anthemidinae</taxon>
        <taxon>Tanacetum</taxon>
    </lineage>
</organism>
<dbReference type="EMBL" id="BKCJ010369755">
    <property type="protein sequence ID" value="GFA10595.1"/>
    <property type="molecule type" value="Genomic_DNA"/>
</dbReference>
<evidence type="ECO:0000256" key="1">
    <source>
        <dbReference type="SAM" id="Coils"/>
    </source>
</evidence>
<protein>
    <submittedName>
        <fullName evidence="2">Uncharacterized protein</fullName>
    </submittedName>
</protein>
<feature type="coiled-coil region" evidence="1">
    <location>
        <begin position="164"/>
        <end position="198"/>
    </location>
</feature>
<keyword evidence="1" id="KW-0175">Coiled coil</keyword>
<name>A0A699J467_TANCI</name>
<accession>A0A699J467</accession>
<proteinExistence type="predicted"/>